<keyword evidence="1" id="KW-0732">Signal</keyword>
<protein>
    <submittedName>
        <fullName evidence="2">Uncharacterized protein</fullName>
    </submittedName>
</protein>
<dbReference type="Proteomes" id="UP000323597">
    <property type="component" value="Unassembled WGS sequence"/>
</dbReference>
<dbReference type="AlphaFoldDB" id="A0A5C7J1F7"/>
<feature type="signal peptide" evidence="1">
    <location>
        <begin position="1"/>
        <end position="25"/>
    </location>
</feature>
<sequence length="52" mass="5682">MGFGFVKLFVGLLNFICLWARATLGLYNSDLDVGGSLVTNLGQNINLKICNF</sequence>
<feature type="chain" id="PRO_5022889761" evidence="1">
    <location>
        <begin position="26"/>
        <end position="52"/>
    </location>
</feature>
<accession>A0A5C7J1F7</accession>
<name>A0A5C7J1F7_GOSMU</name>
<gene>
    <name evidence="2" type="ORF">E1A91_1Z020000v1</name>
</gene>
<evidence type="ECO:0000256" key="1">
    <source>
        <dbReference type="SAM" id="SignalP"/>
    </source>
</evidence>
<reference evidence="2 3" key="1">
    <citation type="submission" date="2019-07" db="EMBL/GenBank/DDBJ databases">
        <title>WGS assembly of Gossypium mustelinum.</title>
        <authorList>
            <person name="Chen Z.J."/>
            <person name="Sreedasyam A."/>
            <person name="Ando A."/>
            <person name="Song Q."/>
            <person name="De L."/>
            <person name="Hulse-Kemp A."/>
            <person name="Ding M."/>
            <person name="Ye W."/>
            <person name="Kirkbride R."/>
            <person name="Jenkins J."/>
            <person name="Plott C."/>
            <person name="Lovell J."/>
            <person name="Lin Y.-M."/>
            <person name="Vaughn R."/>
            <person name="Liu B."/>
            <person name="Li W."/>
            <person name="Simpson S."/>
            <person name="Scheffler B."/>
            <person name="Saski C."/>
            <person name="Grover C."/>
            <person name="Hu G."/>
            <person name="Conover J."/>
            <person name="Carlson J."/>
            <person name="Shu S."/>
            <person name="Boston L."/>
            <person name="Williams M."/>
            <person name="Peterson D."/>
            <person name="Mcgee K."/>
            <person name="Jones D."/>
            <person name="Wendel J."/>
            <person name="Stelly D."/>
            <person name="Grimwood J."/>
            <person name="Schmutz J."/>
        </authorList>
    </citation>
    <scope>NUCLEOTIDE SEQUENCE [LARGE SCALE GENOMIC DNA]</scope>
    <source>
        <strain evidence="2">1408120.09</strain>
    </source>
</reference>
<evidence type="ECO:0000313" key="2">
    <source>
        <dbReference type="EMBL" id="TXG75387.1"/>
    </source>
</evidence>
<proteinExistence type="predicted"/>
<organism evidence="2 3">
    <name type="scientific">Gossypium mustelinum</name>
    <name type="common">Cotton</name>
    <name type="synonym">Gossypium caicoense</name>
    <dbReference type="NCBI Taxonomy" id="34275"/>
    <lineage>
        <taxon>Eukaryota</taxon>
        <taxon>Viridiplantae</taxon>
        <taxon>Streptophyta</taxon>
        <taxon>Embryophyta</taxon>
        <taxon>Tracheophyta</taxon>
        <taxon>Spermatophyta</taxon>
        <taxon>Magnoliopsida</taxon>
        <taxon>eudicotyledons</taxon>
        <taxon>Gunneridae</taxon>
        <taxon>Pentapetalae</taxon>
        <taxon>rosids</taxon>
        <taxon>malvids</taxon>
        <taxon>Malvales</taxon>
        <taxon>Malvaceae</taxon>
        <taxon>Malvoideae</taxon>
        <taxon>Gossypium</taxon>
    </lineage>
</organism>
<keyword evidence="3" id="KW-1185">Reference proteome</keyword>
<dbReference type="EMBL" id="ML699189">
    <property type="protein sequence ID" value="TXG75387.1"/>
    <property type="molecule type" value="Genomic_DNA"/>
</dbReference>
<evidence type="ECO:0000313" key="3">
    <source>
        <dbReference type="Proteomes" id="UP000323597"/>
    </source>
</evidence>